<evidence type="ECO:0000313" key="8">
    <source>
        <dbReference type="EMBL" id="RFS19252.1"/>
    </source>
</evidence>
<gene>
    <name evidence="8" type="ORF">DVR12_23750</name>
</gene>
<sequence length="444" mass="50556">MRNVLYIAGLIGILTTATSCKKYLDIVPVGKVIPTTVEDFRKELDAAYAINVYDKGLASYRGDEIKMNETRSGDVNQLQPNYLWDENNGNNINTYDWKNKFQQIFYANHIIGAVPDATEGTTEQKNQLLGEAYLVRAYAYFHLVNLYGKPYNEVTAASDKAIPLVTKVDMENVGRRNSVKEVYDQILADIETGLALVNIDQYETAYSYRFSKLSGLALAARVYLYTHQWSKALETAKSVLDKKGTLIDFNQSSALPTLYNSLETIQALEQNYTAIQIQTVIVSDALFNKYNQDNDLRLKVFYKKDSKNNNVVAKVSSGNNYRQSFRVSEMYLIAAEAAAQLNQLDIARGFLNQLKKNRLTPAFYLVEEARLTTLSGDAFLNEIYDERFRELSFEGHRWFDLRRTTQPQITHILRGKTTILQKNDPRYTIKIPVDAIANNPLLSE</sequence>
<keyword evidence="9" id="KW-1185">Reference proteome</keyword>
<dbReference type="Proteomes" id="UP000260644">
    <property type="component" value="Unassembled WGS sequence"/>
</dbReference>
<comment type="subcellular location">
    <subcellularLocation>
        <location evidence="1">Cell outer membrane</location>
    </subcellularLocation>
</comment>
<dbReference type="Gene3D" id="1.25.40.390">
    <property type="match status" value="1"/>
</dbReference>
<evidence type="ECO:0000259" key="6">
    <source>
        <dbReference type="Pfam" id="PF07980"/>
    </source>
</evidence>
<dbReference type="Pfam" id="PF14322">
    <property type="entry name" value="SusD-like_3"/>
    <property type="match status" value="1"/>
</dbReference>
<proteinExistence type="inferred from homology"/>
<keyword evidence="3" id="KW-0732">Signal</keyword>
<protein>
    <submittedName>
        <fullName evidence="8">RagB/SusD family nutrient uptake outer membrane protein</fullName>
    </submittedName>
</protein>
<dbReference type="InterPro" id="IPR012944">
    <property type="entry name" value="SusD_RagB_dom"/>
</dbReference>
<name>A0A3E1Y3M5_9BACT</name>
<reference evidence="8 9" key="1">
    <citation type="submission" date="2018-07" db="EMBL/GenBank/DDBJ databases">
        <title>Chitinophaga K2CV101002-2 sp. nov., isolated from a monsoon evergreen broad-leaved forest soil.</title>
        <authorList>
            <person name="Lv Y."/>
        </authorList>
    </citation>
    <scope>NUCLEOTIDE SEQUENCE [LARGE SCALE GENOMIC DNA]</scope>
    <source>
        <strain evidence="8 9">GDMCC 1.1288</strain>
    </source>
</reference>
<feature type="domain" description="SusD-like N-terminal" evidence="7">
    <location>
        <begin position="22"/>
        <end position="224"/>
    </location>
</feature>
<evidence type="ECO:0000313" key="9">
    <source>
        <dbReference type="Proteomes" id="UP000260644"/>
    </source>
</evidence>
<dbReference type="RefSeq" id="WP_116978305.1">
    <property type="nucleotide sequence ID" value="NZ_QPMM01000014.1"/>
</dbReference>
<dbReference type="SUPFAM" id="SSF48452">
    <property type="entry name" value="TPR-like"/>
    <property type="match status" value="1"/>
</dbReference>
<evidence type="ECO:0000256" key="2">
    <source>
        <dbReference type="ARBA" id="ARBA00006275"/>
    </source>
</evidence>
<comment type="caution">
    <text evidence="8">The sequence shown here is derived from an EMBL/GenBank/DDBJ whole genome shotgun (WGS) entry which is preliminary data.</text>
</comment>
<evidence type="ECO:0000256" key="1">
    <source>
        <dbReference type="ARBA" id="ARBA00004442"/>
    </source>
</evidence>
<comment type="similarity">
    <text evidence="2">Belongs to the SusD family.</text>
</comment>
<evidence type="ECO:0000256" key="4">
    <source>
        <dbReference type="ARBA" id="ARBA00023136"/>
    </source>
</evidence>
<dbReference type="InterPro" id="IPR011990">
    <property type="entry name" value="TPR-like_helical_dom_sf"/>
</dbReference>
<evidence type="ECO:0000256" key="3">
    <source>
        <dbReference type="ARBA" id="ARBA00022729"/>
    </source>
</evidence>
<evidence type="ECO:0000256" key="5">
    <source>
        <dbReference type="ARBA" id="ARBA00023237"/>
    </source>
</evidence>
<dbReference type="AlphaFoldDB" id="A0A3E1Y3M5"/>
<dbReference type="PROSITE" id="PS51257">
    <property type="entry name" value="PROKAR_LIPOPROTEIN"/>
    <property type="match status" value="1"/>
</dbReference>
<dbReference type="GO" id="GO:0009279">
    <property type="term" value="C:cell outer membrane"/>
    <property type="evidence" value="ECO:0007669"/>
    <property type="project" value="UniProtKB-SubCell"/>
</dbReference>
<feature type="domain" description="RagB/SusD" evidence="6">
    <location>
        <begin position="302"/>
        <end position="426"/>
    </location>
</feature>
<organism evidence="8 9">
    <name type="scientific">Chitinophaga silvatica</name>
    <dbReference type="NCBI Taxonomy" id="2282649"/>
    <lineage>
        <taxon>Bacteria</taxon>
        <taxon>Pseudomonadati</taxon>
        <taxon>Bacteroidota</taxon>
        <taxon>Chitinophagia</taxon>
        <taxon>Chitinophagales</taxon>
        <taxon>Chitinophagaceae</taxon>
        <taxon>Chitinophaga</taxon>
    </lineage>
</organism>
<keyword evidence="5" id="KW-0998">Cell outer membrane</keyword>
<evidence type="ECO:0000259" key="7">
    <source>
        <dbReference type="Pfam" id="PF14322"/>
    </source>
</evidence>
<keyword evidence="4" id="KW-0472">Membrane</keyword>
<dbReference type="OrthoDB" id="697229at2"/>
<accession>A0A3E1Y3M5</accession>
<dbReference type="EMBL" id="QPMM01000014">
    <property type="protein sequence ID" value="RFS19252.1"/>
    <property type="molecule type" value="Genomic_DNA"/>
</dbReference>
<dbReference type="CDD" id="cd08977">
    <property type="entry name" value="SusD"/>
    <property type="match status" value="1"/>
</dbReference>
<dbReference type="InterPro" id="IPR033985">
    <property type="entry name" value="SusD-like_N"/>
</dbReference>
<dbReference type="Pfam" id="PF07980">
    <property type="entry name" value="SusD_RagB"/>
    <property type="match status" value="1"/>
</dbReference>